<gene>
    <name evidence="1" type="ORF">A2801_03605</name>
</gene>
<evidence type="ECO:0000313" key="2">
    <source>
        <dbReference type="Proteomes" id="UP000177263"/>
    </source>
</evidence>
<proteinExistence type="predicted"/>
<dbReference type="EMBL" id="MGGM01000024">
    <property type="protein sequence ID" value="OGM28752.1"/>
    <property type="molecule type" value="Genomic_DNA"/>
</dbReference>
<dbReference type="Proteomes" id="UP000177263">
    <property type="component" value="Unassembled WGS sequence"/>
</dbReference>
<comment type="caution">
    <text evidence="1">The sequence shown here is derived from an EMBL/GenBank/DDBJ whole genome shotgun (WGS) entry which is preliminary data.</text>
</comment>
<dbReference type="SUPFAM" id="SSF64182">
    <property type="entry name" value="DHH phosphoesterases"/>
    <property type="match status" value="1"/>
</dbReference>
<evidence type="ECO:0000313" key="1">
    <source>
        <dbReference type="EMBL" id="OGM28752.1"/>
    </source>
</evidence>
<accession>A0A1F7YN78</accession>
<sequence length="328" mass="36584">MANIIVTHPWADMDAFMSALALEWLFSKYYHGVIKIVFLTETETYHNLVVSNDAEYVELGGNRVYHVDCGAGKFNDDGDGDKRLCTLQIIDQHFGLVTRFPAWRAVVSYVARVDMGQRDEVFDKANDIDLWRHSGDTDYDILGRLRIWLKDVLDLEQMKIEIKRLSVQTISDPSQIDTHGTHYIGKIKAGKHSLGIVVSYSTLMNRLLQVRLRNVTGINVTFDVNSGNTVIWASDADLDLVDSGIVGAIRCAEAAKRGLTLCDEEVSLLGDTLRDGNRLMSWFAFAPNGHVRGLFDGSPKKAGIPAELRTRLSKEEIINAVVAALRSS</sequence>
<reference evidence="1 2" key="1">
    <citation type="journal article" date="2016" name="Nat. Commun.">
        <title>Thousands of microbial genomes shed light on interconnected biogeochemical processes in an aquifer system.</title>
        <authorList>
            <person name="Anantharaman K."/>
            <person name="Brown C.T."/>
            <person name="Hug L.A."/>
            <person name="Sharon I."/>
            <person name="Castelle C.J."/>
            <person name="Probst A.J."/>
            <person name="Thomas B.C."/>
            <person name="Singh A."/>
            <person name="Wilkins M.J."/>
            <person name="Karaoz U."/>
            <person name="Brodie E.L."/>
            <person name="Williams K.H."/>
            <person name="Hubbard S.S."/>
            <person name="Banfield J.F."/>
        </authorList>
    </citation>
    <scope>NUCLEOTIDE SEQUENCE [LARGE SCALE GENOMIC DNA]</scope>
</reference>
<dbReference type="AlphaFoldDB" id="A0A1F7YN78"/>
<name>A0A1F7YN78_9BACT</name>
<protein>
    <submittedName>
        <fullName evidence="1">Uncharacterized protein</fullName>
    </submittedName>
</protein>
<organism evidence="1 2">
    <name type="scientific">Candidatus Woesebacteria bacterium RIFCSPHIGHO2_01_FULL_41_10</name>
    <dbReference type="NCBI Taxonomy" id="1802500"/>
    <lineage>
        <taxon>Bacteria</taxon>
        <taxon>Candidatus Woeseibacteriota</taxon>
    </lineage>
</organism>
<dbReference type="InterPro" id="IPR038763">
    <property type="entry name" value="DHH_sf"/>
</dbReference>